<evidence type="ECO:0000313" key="3">
    <source>
        <dbReference type="Proteomes" id="UP001224775"/>
    </source>
</evidence>
<proteinExistence type="predicted"/>
<accession>A0AAD8XT83</accession>
<organism evidence="2 3">
    <name type="scientific">Skeletonema marinoi</name>
    <dbReference type="NCBI Taxonomy" id="267567"/>
    <lineage>
        <taxon>Eukaryota</taxon>
        <taxon>Sar</taxon>
        <taxon>Stramenopiles</taxon>
        <taxon>Ochrophyta</taxon>
        <taxon>Bacillariophyta</taxon>
        <taxon>Coscinodiscophyceae</taxon>
        <taxon>Thalassiosirophycidae</taxon>
        <taxon>Thalassiosirales</taxon>
        <taxon>Skeletonemataceae</taxon>
        <taxon>Skeletonema</taxon>
        <taxon>Skeletonema marinoi-dohrnii complex</taxon>
    </lineage>
</organism>
<gene>
    <name evidence="2" type="ORF">QTG54_016080</name>
</gene>
<dbReference type="Proteomes" id="UP001224775">
    <property type="component" value="Unassembled WGS sequence"/>
</dbReference>
<dbReference type="InterPro" id="IPR025638">
    <property type="entry name" value="DUF4336"/>
</dbReference>
<protein>
    <submittedName>
        <fullName evidence="2">DUF4336 domain-containing protein</fullName>
    </submittedName>
</protein>
<dbReference type="EMBL" id="JATAAI010000052">
    <property type="protein sequence ID" value="KAK1733223.1"/>
    <property type="molecule type" value="Genomic_DNA"/>
</dbReference>
<dbReference type="PANTHER" id="PTHR33835:SF2">
    <property type="entry name" value="LYSINE-TRNA LIGASE"/>
    <property type="match status" value="1"/>
</dbReference>
<feature type="signal peptide" evidence="1">
    <location>
        <begin position="1"/>
        <end position="21"/>
    </location>
</feature>
<comment type="caution">
    <text evidence="2">The sequence shown here is derived from an EMBL/GenBank/DDBJ whole genome shotgun (WGS) entry which is preliminary data.</text>
</comment>
<dbReference type="Pfam" id="PF14234">
    <property type="entry name" value="DUF4336"/>
    <property type="match status" value="1"/>
</dbReference>
<dbReference type="AlphaFoldDB" id="A0AAD8XT83"/>
<evidence type="ECO:0000313" key="2">
    <source>
        <dbReference type="EMBL" id="KAK1733223.1"/>
    </source>
</evidence>
<name>A0AAD8XT83_9STRA</name>
<evidence type="ECO:0000256" key="1">
    <source>
        <dbReference type="SAM" id="SignalP"/>
    </source>
</evidence>
<feature type="chain" id="PRO_5042019917" evidence="1">
    <location>
        <begin position="22"/>
        <end position="594"/>
    </location>
</feature>
<reference evidence="2" key="1">
    <citation type="submission" date="2023-06" db="EMBL/GenBank/DDBJ databases">
        <title>Survivors Of The Sea: Transcriptome response of Skeletonema marinoi to long-term dormancy.</title>
        <authorList>
            <person name="Pinder M.I.M."/>
            <person name="Kourtchenko O."/>
            <person name="Robertson E.K."/>
            <person name="Larsson T."/>
            <person name="Maumus F."/>
            <person name="Osuna-Cruz C.M."/>
            <person name="Vancaester E."/>
            <person name="Stenow R."/>
            <person name="Vandepoele K."/>
            <person name="Ploug H."/>
            <person name="Bruchert V."/>
            <person name="Godhe A."/>
            <person name="Topel M."/>
        </authorList>
    </citation>
    <scope>NUCLEOTIDE SEQUENCE</scope>
    <source>
        <strain evidence="2">R05AC</strain>
    </source>
</reference>
<sequence>MIRIITITILLLVSSTQYTSAYTFPSASFQRTNPRGTTYTTTKTALASSSHHDNDLTSIHVINEQLRSNISNDEYSSKHVFRTSNAKLQPSRRDAIESFLSIATAITTTTAATLSSPSSALATTTAAAAVPIPPQSRYTSWPLGKVAFSLLPLAGSYTRRATVMEEVVPNTIWTMDQIQGVVNVNVPVRMTVIKLSQAAGGGGLWILNPLAPTPQLIQQIRALEAQHGPVRHVVLGTVALEHKATFGPFAQYFSKATLWFQPGQWSFPVQVPIEFLGVTQSGDQVRVLPSSQFIHGDVTLDEEVKSIRPSRYQAAAKKLDAAIPEWTSDIDYETLGPLTFQSVGAFSETAFYHKSTQTLIVTDSVCSVTKDPPKVIEEDPRALLFHARDSIEDIVVDDLETRRKGWRRMVQFGLVFFPSQIEVVPFGKAVQQSVSEIDPSMKTLGVGAVPGGSLYPWTWHDNDADLANFNAISQDGKLFCPPILTKLILDREPTKTLEWVDRITKRFPKFTHVIPGHLNNYVKASPKEFSQAFDPLRSNPKGGKVYEQRALAEDLALLQEASDLLTQFGVVAKTQVCDLEPARSVGRFAAIAPK</sequence>
<keyword evidence="1" id="KW-0732">Signal</keyword>
<keyword evidence="3" id="KW-1185">Reference proteome</keyword>
<dbReference type="PANTHER" id="PTHR33835">
    <property type="entry name" value="YALI0C07656P"/>
    <property type="match status" value="1"/>
</dbReference>